<dbReference type="GO" id="GO:0000155">
    <property type="term" value="F:phosphorelay sensor kinase activity"/>
    <property type="evidence" value="ECO:0007669"/>
    <property type="project" value="InterPro"/>
</dbReference>
<dbReference type="Pfam" id="PF12860">
    <property type="entry name" value="PAS_7"/>
    <property type="match status" value="1"/>
</dbReference>
<evidence type="ECO:0000256" key="9">
    <source>
        <dbReference type="ARBA" id="ARBA00023012"/>
    </source>
</evidence>
<evidence type="ECO:0000313" key="15">
    <source>
        <dbReference type="EMBL" id="SFS57681.1"/>
    </source>
</evidence>
<evidence type="ECO:0000256" key="10">
    <source>
        <dbReference type="ARBA" id="ARBA00023136"/>
    </source>
</evidence>
<evidence type="ECO:0000256" key="4">
    <source>
        <dbReference type="ARBA" id="ARBA00022553"/>
    </source>
</evidence>
<dbReference type="InterPro" id="IPR003661">
    <property type="entry name" value="HisK_dim/P_dom"/>
</dbReference>
<evidence type="ECO:0000256" key="1">
    <source>
        <dbReference type="ARBA" id="ARBA00000085"/>
    </source>
</evidence>
<dbReference type="InterPro" id="IPR042240">
    <property type="entry name" value="CHASE_sf"/>
</dbReference>
<accession>A0A1I6QYV2</accession>
<evidence type="ECO:0000256" key="7">
    <source>
        <dbReference type="ARBA" id="ARBA00022777"/>
    </source>
</evidence>
<dbReference type="PROSITE" id="PS50109">
    <property type="entry name" value="HIS_KIN"/>
    <property type="match status" value="1"/>
</dbReference>
<dbReference type="InterPro" id="IPR006189">
    <property type="entry name" value="CHASE_dom"/>
</dbReference>
<dbReference type="Pfam" id="PF02518">
    <property type="entry name" value="HATPase_c"/>
    <property type="match status" value="1"/>
</dbReference>
<reference evidence="16" key="1">
    <citation type="submission" date="2016-10" db="EMBL/GenBank/DDBJ databases">
        <authorList>
            <person name="Varghese N."/>
            <person name="Submissions S."/>
        </authorList>
    </citation>
    <scope>NUCLEOTIDE SEQUENCE [LARGE SCALE GENOMIC DNA]</scope>
    <source>
        <strain evidence="16">DSM 23422</strain>
    </source>
</reference>
<dbReference type="CDD" id="cd00082">
    <property type="entry name" value="HisKA"/>
    <property type="match status" value="1"/>
</dbReference>
<proteinExistence type="predicted"/>
<dbReference type="FunFam" id="3.30.565.10:FF:000010">
    <property type="entry name" value="Sensor histidine kinase RcsC"/>
    <property type="match status" value="1"/>
</dbReference>
<keyword evidence="5" id="KW-0808">Transferase</keyword>
<dbReference type="SMART" id="SM00387">
    <property type="entry name" value="HATPase_c"/>
    <property type="match status" value="1"/>
</dbReference>
<evidence type="ECO:0000256" key="8">
    <source>
        <dbReference type="ARBA" id="ARBA00022989"/>
    </source>
</evidence>
<evidence type="ECO:0000313" key="16">
    <source>
        <dbReference type="Proteomes" id="UP000199239"/>
    </source>
</evidence>
<dbReference type="Gene3D" id="1.10.287.130">
    <property type="match status" value="1"/>
</dbReference>
<evidence type="ECO:0000259" key="13">
    <source>
        <dbReference type="PROSITE" id="PS50109"/>
    </source>
</evidence>
<evidence type="ECO:0000256" key="12">
    <source>
        <dbReference type="SAM" id="Phobius"/>
    </source>
</evidence>
<gene>
    <name evidence="15" type="ORF">SAMN04488040_1099</name>
</gene>
<dbReference type="OrthoDB" id="9801651at2"/>
<dbReference type="GO" id="GO:0009927">
    <property type="term" value="F:histidine phosphotransfer kinase activity"/>
    <property type="evidence" value="ECO:0007669"/>
    <property type="project" value="TreeGrafter"/>
</dbReference>
<keyword evidence="10 12" id="KW-0472">Membrane</keyword>
<dbReference type="InterPro" id="IPR036097">
    <property type="entry name" value="HisK_dim/P_sf"/>
</dbReference>
<dbReference type="InterPro" id="IPR036890">
    <property type="entry name" value="HATPase_C_sf"/>
</dbReference>
<dbReference type="STRING" id="394264.SAMN04488040_1099"/>
<feature type="region of interest" description="Disordered" evidence="11">
    <location>
        <begin position="673"/>
        <end position="697"/>
    </location>
</feature>
<evidence type="ECO:0000256" key="11">
    <source>
        <dbReference type="SAM" id="MobiDB-lite"/>
    </source>
</evidence>
<dbReference type="Pfam" id="PF00512">
    <property type="entry name" value="HisKA"/>
    <property type="match status" value="1"/>
</dbReference>
<keyword evidence="6 12" id="KW-0812">Transmembrane</keyword>
<sequence length="697" mass="76291">MIDSVKNYLASKSFLLMAVIVIGSVSGIGYTIIKLDRDSHLASVKRDVENGLYATAEQVQQRFFETVLTAKRIENILSISGGAVDTQVVNIVTKLQKDSPTIVAVALAPGLEVTHSFPLSDDETAIGLKYWQVPEQMASVARAYRGQSAVVDGPLSLLGGEMGYILRYPVFLPLPDRDRDRFWGIISIAIRADSLFSSERHDFGDASKYLFELNEIPASGVPVATAGNGNQSWRFEPVVVDFSMLGNRWQALARPTAGWPSYSPQSSYLVAFSLFSAVVLLVVLSAYRRLALKKDDAHALLAEAVGCISEGFIAFDDKERLMIVNQKYLDYHANIADLVVPGMTMDELVRIAATHQAAPFVPEDREAWIADRMENFRNPGESFLQQISDDLWLKVTEAKTPHGYTVGIWTDVSAEKHAQGVAEAADREKTDFLNNVSHELRTPLTVIFGRATFMRNSERLPQSKKLTKAISADGPPTPAVTTAINKYQDFISEQGAGIADSAQHMIRLVEDLLDWTKVARGKLELDMQLLQLDELAASVVEDLQPNAEAKGLDLSYAGDSSAEAMADKVRLKQILYNLINNAIKFTDKGSIHLEMTRENGQIVFNVTDTGHGISEENLERVFQRFQQVDGSMSRKSGGLGLGLAISEQLAALHGGTLSLTSKIGRGSTFTLKMPSSERADQGSEGAGQTSITIENVA</sequence>
<dbReference type="SMART" id="SM00388">
    <property type="entry name" value="HisKA"/>
    <property type="match status" value="1"/>
</dbReference>
<dbReference type="CDD" id="cd16922">
    <property type="entry name" value="HATPase_EvgS-ArcB-TorS-like"/>
    <property type="match status" value="1"/>
</dbReference>
<feature type="domain" description="Histidine kinase" evidence="13">
    <location>
        <begin position="435"/>
        <end position="677"/>
    </location>
</feature>
<feature type="compositionally biased region" description="Polar residues" evidence="11">
    <location>
        <begin position="686"/>
        <end position="697"/>
    </location>
</feature>
<feature type="domain" description="CHASE" evidence="14">
    <location>
        <begin position="113"/>
        <end position="198"/>
    </location>
</feature>
<dbReference type="Pfam" id="PF03924">
    <property type="entry name" value="CHASE"/>
    <property type="match status" value="1"/>
</dbReference>
<dbReference type="PANTHER" id="PTHR43047:SF72">
    <property type="entry name" value="OSMOSENSING HISTIDINE PROTEIN KINASE SLN1"/>
    <property type="match status" value="1"/>
</dbReference>
<evidence type="ECO:0000256" key="2">
    <source>
        <dbReference type="ARBA" id="ARBA00004370"/>
    </source>
</evidence>
<evidence type="ECO:0000256" key="5">
    <source>
        <dbReference type="ARBA" id="ARBA00022679"/>
    </source>
</evidence>
<dbReference type="EMBL" id="FPAJ01000001">
    <property type="protein sequence ID" value="SFS57681.1"/>
    <property type="molecule type" value="Genomic_DNA"/>
</dbReference>
<protein>
    <recommendedName>
        <fullName evidence="3">histidine kinase</fullName>
        <ecNumber evidence="3">2.7.13.3</ecNumber>
    </recommendedName>
</protein>
<dbReference type="SMART" id="SM01079">
    <property type="entry name" value="CHASE"/>
    <property type="match status" value="1"/>
</dbReference>
<comment type="catalytic activity">
    <reaction evidence="1">
        <text>ATP + protein L-histidine = ADP + protein N-phospho-L-histidine.</text>
        <dbReference type="EC" id="2.7.13.3"/>
    </reaction>
</comment>
<dbReference type="InterPro" id="IPR005467">
    <property type="entry name" value="His_kinase_dom"/>
</dbReference>
<dbReference type="PROSITE" id="PS50839">
    <property type="entry name" value="CHASE"/>
    <property type="match status" value="1"/>
</dbReference>
<keyword evidence="4" id="KW-0597">Phosphoprotein</keyword>
<dbReference type="Gene3D" id="3.30.565.10">
    <property type="entry name" value="Histidine kinase-like ATPase, C-terminal domain"/>
    <property type="match status" value="1"/>
</dbReference>
<dbReference type="SUPFAM" id="SSF47384">
    <property type="entry name" value="Homodimeric domain of signal transducing histidine kinase"/>
    <property type="match status" value="1"/>
</dbReference>
<feature type="transmembrane region" description="Helical" evidence="12">
    <location>
        <begin position="14"/>
        <end position="33"/>
    </location>
</feature>
<dbReference type="AlphaFoldDB" id="A0A1I6QYV2"/>
<keyword evidence="16" id="KW-1185">Reference proteome</keyword>
<dbReference type="PANTHER" id="PTHR43047">
    <property type="entry name" value="TWO-COMPONENT HISTIDINE PROTEIN KINASE"/>
    <property type="match status" value="1"/>
</dbReference>
<organism evidence="15 16">
    <name type="scientific">Sulfitobacter marinus</name>
    <dbReference type="NCBI Taxonomy" id="394264"/>
    <lineage>
        <taxon>Bacteria</taxon>
        <taxon>Pseudomonadati</taxon>
        <taxon>Pseudomonadota</taxon>
        <taxon>Alphaproteobacteria</taxon>
        <taxon>Rhodobacterales</taxon>
        <taxon>Roseobacteraceae</taxon>
        <taxon>Sulfitobacter</taxon>
    </lineage>
</organism>
<evidence type="ECO:0000256" key="6">
    <source>
        <dbReference type="ARBA" id="ARBA00022692"/>
    </source>
</evidence>
<evidence type="ECO:0000256" key="3">
    <source>
        <dbReference type="ARBA" id="ARBA00012438"/>
    </source>
</evidence>
<keyword evidence="8 12" id="KW-1133">Transmembrane helix</keyword>
<dbReference type="SUPFAM" id="SSF55874">
    <property type="entry name" value="ATPase domain of HSP90 chaperone/DNA topoisomerase II/histidine kinase"/>
    <property type="match status" value="1"/>
</dbReference>
<dbReference type="Proteomes" id="UP000199239">
    <property type="component" value="Unassembled WGS sequence"/>
</dbReference>
<dbReference type="GO" id="GO:0005886">
    <property type="term" value="C:plasma membrane"/>
    <property type="evidence" value="ECO:0007669"/>
    <property type="project" value="TreeGrafter"/>
</dbReference>
<dbReference type="InterPro" id="IPR003594">
    <property type="entry name" value="HATPase_dom"/>
</dbReference>
<dbReference type="EC" id="2.7.13.3" evidence="3"/>
<comment type="subcellular location">
    <subcellularLocation>
        <location evidence="2">Membrane</location>
    </subcellularLocation>
</comment>
<evidence type="ECO:0000259" key="14">
    <source>
        <dbReference type="PROSITE" id="PS50839"/>
    </source>
</evidence>
<dbReference type="PRINTS" id="PR00344">
    <property type="entry name" value="BCTRLSENSOR"/>
</dbReference>
<dbReference type="Gene3D" id="3.30.450.350">
    <property type="entry name" value="CHASE domain"/>
    <property type="match status" value="1"/>
</dbReference>
<name>A0A1I6QYV2_9RHOB</name>
<dbReference type="InterPro" id="IPR004358">
    <property type="entry name" value="Sig_transdc_His_kin-like_C"/>
</dbReference>
<keyword evidence="7 15" id="KW-0418">Kinase</keyword>
<keyword evidence="9" id="KW-0902">Two-component regulatory system</keyword>